<dbReference type="CDD" id="cd08297">
    <property type="entry name" value="CAD3"/>
    <property type="match status" value="1"/>
</dbReference>
<dbReference type="SUPFAM" id="SSF50129">
    <property type="entry name" value="GroES-like"/>
    <property type="match status" value="1"/>
</dbReference>
<accession>A0A0N0DFW5</accession>
<protein>
    <submittedName>
        <fullName evidence="7">Alcohol dehydrogenase 5</fullName>
    </submittedName>
</protein>
<name>A0A0N0DFW5_FUSLA</name>
<reference evidence="7 8" key="1">
    <citation type="submission" date="2015-04" db="EMBL/GenBank/DDBJ databases">
        <title>The draft genome sequence of Fusarium langsethiae, a T-2/HT-2 mycotoxin producer.</title>
        <authorList>
            <person name="Lysoe E."/>
            <person name="Divon H.H."/>
            <person name="Terzi V."/>
            <person name="Orru L."/>
            <person name="Lamontanara A."/>
            <person name="Kolseth A.-K."/>
            <person name="Frandsen R.J."/>
            <person name="Nielsen K."/>
            <person name="Thrane U."/>
        </authorList>
    </citation>
    <scope>NUCLEOTIDE SEQUENCE [LARGE SCALE GENOMIC DNA]</scope>
    <source>
        <strain evidence="7 8">Fl201059</strain>
    </source>
</reference>
<keyword evidence="3" id="KW-0479">Metal-binding</keyword>
<dbReference type="InterPro" id="IPR013154">
    <property type="entry name" value="ADH-like_N"/>
</dbReference>
<dbReference type="PANTHER" id="PTHR42940:SF8">
    <property type="entry name" value="VACUOLAR PROTEIN SORTING-ASSOCIATED PROTEIN 11"/>
    <property type="match status" value="1"/>
</dbReference>
<dbReference type="Pfam" id="PF08240">
    <property type="entry name" value="ADH_N"/>
    <property type="match status" value="1"/>
</dbReference>
<dbReference type="AlphaFoldDB" id="A0A0N0DFW5"/>
<evidence type="ECO:0000256" key="3">
    <source>
        <dbReference type="ARBA" id="ARBA00022723"/>
    </source>
</evidence>
<evidence type="ECO:0000256" key="5">
    <source>
        <dbReference type="ARBA" id="ARBA00023002"/>
    </source>
</evidence>
<dbReference type="SUPFAM" id="SSF51735">
    <property type="entry name" value="NAD(P)-binding Rossmann-fold domains"/>
    <property type="match status" value="1"/>
</dbReference>
<dbReference type="Pfam" id="PF00107">
    <property type="entry name" value="ADH_zinc_N"/>
    <property type="match status" value="1"/>
</dbReference>
<evidence type="ECO:0000313" key="8">
    <source>
        <dbReference type="Proteomes" id="UP000037904"/>
    </source>
</evidence>
<dbReference type="GO" id="GO:0046872">
    <property type="term" value="F:metal ion binding"/>
    <property type="evidence" value="ECO:0007669"/>
    <property type="project" value="UniProtKB-KW"/>
</dbReference>
<sequence length="362" mass="39763">MENQPPIPRKMKALRLFEYSKGYALRDDVQVPSPKPDEVLVRVAAAGFCHTDLLVHQGLTQVLLPFIGSHEPAGTIVSLGSDVPEVWHVGDRIGVTNFMDPCDNCKGCKWATDTIGSLDPRFCDNRTMCGILHRDGAFAEYMTSWHGALVHLPENMSFEQAAPLMCAGATVWHAINQADVQIGQTIAIVGIGGLGVLSIQFAKARGYRVVAIDNHEIGLKLAKEVPSHLKPDLILKYDDPETIPKVSDFTDEVGLKAAIVCTSDDDANDWAAQRLQPRGVLVAAGFPENGFRFDPMNLVLKEIVIKGIVHCSMEEIREMMKFVTEHGIRSHLSLLTMEEAEDIIEKSQAHALIGRPVVKIEG</sequence>
<evidence type="ECO:0000256" key="4">
    <source>
        <dbReference type="ARBA" id="ARBA00022833"/>
    </source>
</evidence>
<dbReference type="InterPro" id="IPR036291">
    <property type="entry name" value="NAD(P)-bd_dom_sf"/>
</dbReference>
<evidence type="ECO:0000259" key="6">
    <source>
        <dbReference type="SMART" id="SM00829"/>
    </source>
</evidence>
<proteinExistence type="inferred from homology"/>
<keyword evidence="5" id="KW-0560">Oxidoreductase</keyword>
<organism evidence="7 8">
    <name type="scientific">Fusarium langsethiae</name>
    <dbReference type="NCBI Taxonomy" id="179993"/>
    <lineage>
        <taxon>Eukaryota</taxon>
        <taxon>Fungi</taxon>
        <taxon>Dikarya</taxon>
        <taxon>Ascomycota</taxon>
        <taxon>Pezizomycotina</taxon>
        <taxon>Sordariomycetes</taxon>
        <taxon>Hypocreomycetidae</taxon>
        <taxon>Hypocreales</taxon>
        <taxon>Nectriaceae</taxon>
        <taxon>Fusarium</taxon>
    </lineage>
</organism>
<evidence type="ECO:0000256" key="2">
    <source>
        <dbReference type="ARBA" id="ARBA00008072"/>
    </source>
</evidence>
<evidence type="ECO:0000256" key="1">
    <source>
        <dbReference type="ARBA" id="ARBA00001947"/>
    </source>
</evidence>
<dbReference type="InterPro" id="IPR013149">
    <property type="entry name" value="ADH-like_C"/>
</dbReference>
<comment type="cofactor">
    <cofactor evidence="1">
        <name>Zn(2+)</name>
        <dbReference type="ChEBI" id="CHEBI:29105"/>
    </cofactor>
</comment>
<dbReference type="InterPro" id="IPR020843">
    <property type="entry name" value="ER"/>
</dbReference>
<dbReference type="EMBL" id="JXCE01000049">
    <property type="protein sequence ID" value="KPA43125.1"/>
    <property type="molecule type" value="Genomic_DNA"/>
</dbReference>
<dbReference type="SMART" id="SM00829">
    <property type="entry name" value="PKS_ER"/>
    <property type="match status" value="1"/>
</dbReference>
<dbReference type="InterPro" id="IPR011032">
    <property type="entry name" value="GroES-like_sf"/>
</dbReference>
<dbReference type="Gene3D" id="3.90.180.10">
    <property type="entry name" value="Medium-chain alcohol dehydrogenases, catalytic domain"/>
    <property type="match status" value="1"/>
</dbReference>
<dbReference type="GO" id="GO:0004022">
    <property type="term" value="F:alcohol dehydrogenase (NAD+) activity"/>
    <property type="evidence" value="ECO:0007669"/>
    <property type="project" value="TreeGrafter"/>
</dbReference>
<gene>
    <name evidence="7" type="ORF">FLAG1_03995</name>
</gene>
<comment type="similarity">
    <text evidence="2">Belongs to the zinc-containing alcohol dehydrogenase family.</text>
</comment>
<dbReference type="OrthoDB" id="256333at2759"/>
<comment type="caution">
    <text evidence="7">The sequence shown here is derived from an EMBL/GenBank/DDBJ whole genome shotgun (WGS) entry which is preliminary data.</text>
</comment>
<dbReference type="Gene3D" id="3.40.50.720">
    <property type="entry name" value="NAD(P)-binding Rossmann-like Domain"/>
    <property type="match status" value="1"/>
</dbReference>
<dbReference type="GO" id="GO:0005737">
    <property type="term" value="C:cytoplasm"/>
    <property type="evidence" value="ECO:0007669"/>
    <property type="project" value="TreeGrafter"/>
</dbReference>
<keyword evidence="8" id="KW-1185">Reference proteome</keyword>
<dbReference type="PANTHER" id="PTHR42940">
    <property type="entry name" value="ALCOHOL DEHYDROGENASE 1-RELATED"/>
    <property type="match status" value="1"/>
</dbReference>
<feature type="domain" description="Enoyl reductase (ER)" evidence="6">
    <location>
        <begin position="24"/>
        <end position="300"/>
    </location>
</feature>
<dbReference type="Proteomes" id="UP000037904">
    <property type="component" value="Unassembled WGS sequence"/>
</dbReference>
<evidence type="ECO:0000313" key="7">
    <source>
        <dbReference type="EMBL" id="KPA43125.1"/>
    </source>
</evidence>
<keyword evidence="4" id="KW-0862">Zinc</keyword>